<dbReference type="EMBL" id="LHQQ01000115">
    <property type="protein sequence ID" value="KOS42044.1"/>
    <property type="molecule type" value="Genomic_DNA"/>
</dbReference>
<accession>A0A0M8P631</accession>
<comment type="caution">
    <text evidence="1">The sequence shown here is derived from an EMBL/GenBank/DDBJ whole genome shotgun (WGS) entry which is preliminary data.</text>
</comment>
<dbReference type="AlphaFoldDB" id="A0A0M8P631"/>
<name>A0A0M8P631_9EURO</name>
<gene>
    <name evidence="1" type="ORF">ACN38_g7050</name>
</gene>
<sequence>MPGMFTILSPELRCACTSNADYVHGPIKVTKDKTFHGKREAQLLSSLSLSLSLSTYLFLPFEKNPPSRNESFNPTHNWLKHL</sequence>
<dbReference type="Proteomes" id="UP000037696">
    <property type="component" value="Unassembled WGS sequence"/>
</dbReference>
<reference evidence="1 2" key="1">
    <citation type="submission" date="2015-08" db="EMBL/GenBank/DDBJ databases">
        <title>Genome sequencing of Penicillium nordicum.</title>
        <authorList>
            <person name="Nguyen H.D."/>
            <person name="Seifert K.A."/>
        </authorList>
    </citation>
    <scope>NUCLEOTIDE SEQUENCE [LARGE SCALE GENOMIC DNA]</scope>
    <source>
        <strain evidence="1 2">DAOMC 185683</strain>
    </source>
</reference>
<evidence type="ECO:0000313" key="1">
    <source>
        <dbReference type="EMBL" id="KOS42044.1"/>
    </source>
</evidence>
<evidence type="ECO:0000313" key="2">
    <source>
        <dbReference type="Proteomes" id="UP000037696"/>
    </source>
</evidence>
<proteinExistence type="predicted"/>
<organism evidence="1 2">
    <name type="scientific">Penicillium nordicum</name>
    <dbReference type="NCBI Taxonomy" id="229535"/>
    <lineage>
        <taxon>Eukaryota</taxon>
        <taxon>Fungi</taxon>
        <taxon>Dikarya</taxon>
        <taxon>Ascomycota</taxon>
        <taxon>Pezizomycotina</taxon>
        <taxon>Eurotiomycetes</taxon>
        <taxon>Eurotiomycetidae</taxon>
        <taxon>Eurotiales</taxon>
        <taxon>Aspergillaceae</taxon>
        <taxon>Penicillium</taxon>
    </lineage>
</organism>
<protein>
    <submittedName>
        <fullName evidence="1">Uncharacterized protein</fullName>
    </submittedName>
</protein>
<keyword evidence="2" id="KW-1185">Reference proteome</keyword>